<dbReference type="EMBL" id="SDPM01000003">
    <property type="protein sequence ID" value="RXZ86898.1"/>
    <property type="molecule type" value="Genomic_DNA"/>
</dbReference>
<reference evidence="1 4" key="2">
    <citation type="submission" date="2020-07" db="EMBL/GenBank/DDBJ databases">
        <title>Sequencing the genomes of 1000 actinobacteria strains.</title>
        <authorList>
            <person name="Klenk H.-P."/>
        </authorList>
    </citation>
    <scope>NUCLEOTIDE SEQUENCE [LARGE SCALE GENOMIC DNA]</scope>
    <source>
        <strain evidence="1 4">DSM 23870</strain>
    </source>
</reference>
<evidence type="ECO:0000313" key="1">
    <source>
        <dbReference type="EMBL" id="NYD67270.1"/>
    </source>
</evidence>
<sequence>MEWTTDVARGDWIRERLDDRLPASIHALVPRGFEAYARVLHPATRERPVGAAWPPEPVERHRAEWDAFSRAGHSLDSAAVTWAETADAFDSRVDPRGPWHELVGFDESHSGEQARDDAGWRYTEPEEGRLDAASLASIVRVLARFTGTGDDIVAGIWDGWGGVLGFMGSAPSRATLTLAGSPAGTDDDERRRHAEFLAQSIHDPFNSPFAKVSWQPGILSEEISRGPRLALPSRDHVLFRASLAEFAQPSWAALVPWADEVAEWTASPSLVWPADRAWVLATDVDLDSTLIAGSAALVDALRAAPALETVELPEGAALRP</sequence>
<protein>
    <submittedName>
        <fullName evidence="2">Uncharacterized protein</fullName>
    </submittedName>
</protein>
<dbReference type="RefSeq" id="WP_129173679.1">
    <property type="nucleotide sequence ID" value="NZ_JACCBI010000001.1"/>
</dbReference>
<reference evidence="2 3" key="1">
    <citation type="submission" date="2019-01" db="EMBL/GenBank/DDBJ databases">
        <title>Agromyces.</title>
        <authorList>
            <person name="Li J."/>
        </authorList>
    </citation>
    <scope>NUCLEOTIDE SEQUENCE [LARGE SCALE GENOMIC DNA]</scope>
    <source>
        <strain evidence="2 3">DSM 23870</strain>
    </source>
</reference>
<gene>
    <name evidence="1" type="ORF">BJ972_001789</name>
    <name evidence="2" type="ORF">ESP50_07495</name>
</gene>
<evidence type="ECO:0000313" key="3">
    <source>
        <dbReference type="Proteomes" id="UP000292686"/>
    </source>
</evidence>
<organism evidence="2 3">
    <name type="scientific">Agromyces atrinae</name>
    <dbReference type="NCBI Taxonomy" id="592376"/>
    <lineage>
        <taxon>Bacteria</taxon>
        <taxon>Bacillati</taxon>
        <taxon>Actinomycetota</taxon>
        <taxon>Actinomycetes</taxon>
        <taxon>Micrococcales</taxon>
        <taxon>Microbacteriaceae</taxon>
        <taxon>Agromyces</taxon>
    </lineage>
</organism>
<keyword evidence="3" id="KW-1185">Reference proteome</keyword>
<accession>A0A4Q2M4W3</accession>
<dbReference type="Proteomes" id="UP000581087">
    <property type="component" value="Unassembled WGS sequence"/>
</dbReference>
<evidence type="ECO:0000313" key="2">
    <source>
        <dbReference type="EMBL" id="RXZ86898.1"/>
    </source>
</evidence>
<dbReference type="AlphaFoldDB" id="A0A4Q2M4W3"/>
<dbReference type="OrthoDB" id="2426596at2"/>
<proteinExistence type="predicted"/>
<evidence type="ECO:0000313" key="4">
    <source>
        <dbReference type="Proteomes" id="UP000581087"/>
    </source>
</evidence>
<dbReference type="Proteomes" id="UP000292686">
    <property type="component" value="Unassembled WGS sequence"/>
</dbReference>
<dbReference type="EMBL" id="JACCBI010000001">
    <property type="protein sequence ID" value="NYD67270.1"/>
    <property type="molecule type" value="Genomic_DNA"/>
</dbReference>
<comment type="caution">
    <text evidence="2">The sequence shown here is derived from an EMBL/GenBank/DDBJ whole genome shotgun (WGS) entry which is preliminary data.</text>
</comment>
<name>A0A4Q2M4W3_9MICO</name>